<dbReference type="AlphaFoldDB" id="A0A120GP53"/>
<dbReference type="Pfam" id="PF00474">
    <property type="entry name" value="SSF"/>
    <property type="match status" value="1"/>
</dbReference>
<evidence type="ECO:0000313" key="9">
    <source>
        <dbReference type="EMBL" id="KWW17329.1"/>
    </source>
</evidence>
<keyword evidence="10" id="KW-1185">Reference proteome</keyword>
<dbReference type="InterPro" id="IPR038377">
    <property type="entry name" value="Na/Glc_symporter_sf"/>
</dbReference>
<evidence type="ECO:0000313" key="10">
    <source>
        <dbReference type="Proteomes" id="UP000064189"/>
    </source>
</evidence>
<sequence length="493" mass="53790">MNSALLIITLFLLLALLVAIRAKKGKKMSLEQWTVGGRGFGTLFVFLLMAGENYTTFTFLGASGYTYGKGAPAFYILGYGCLAFIMSYWMLPAVWKYAKKHELLSFSDFFASKYNSPALGIVVSFVAVLGLNSLLMIQLKGLGIIVSETSYGLISPNMAMWIGVLAMIVYVSISGIHGSASIAAIKDVIILGIALFLGIYLPIHFYGGFESMFQAIDAAKPGFLTLPAKEQSISWYLSTILVVGLGYWMYPHSFQATYSAKSAKSLRKNAIIMPVYQILIVLIFFVGFAAILQVPDLEGTDADLALLRVVKETFNPWFVGIVGGTGLLTALVPGSMILLNASTLVAKNVYQVVSPKATEKHVTTVAKSLVPVFALLSLYFVFQGGNFIVELSIFASSILTQLFPAFIFSLMKKPFVTKQGAFAGIIAGATFLAYFTITKTKLVILFPDWPSLITDINIGFIAMLLNAFVLVLVSVITRREAEIQVQRVTSYKD</sequence>
<feature type="transmembrane region" description="Helical" evidence="8">
    <location>
        <begin position="420"/>
        <end position="437"/>
    </location>
</feature>
<evidence type="ECO:0000256" key="3">
    <source>
        <dbReference type="ARBA" id="ARBA00022448"/>
    </source>
</evidence>
<evidence type="ECO:0000256" key="4">
    <source>
        <dbReference type="ARBA" id="ARBA00022692"/>
    </source>
</evidence>
<dbReference type="Proteomes" id="UP000064189">
    <property type="component" value="Unassembled WGS sequence"/>
</dbReference>
<dbReference type="CDD" id="cd10322">
    <property type="entry name" value="SLC5sbd"/>
    <property type="match status" value="1"/>
</dbReference>
<dbReference type="PROSITE" id="PS50283">
    <property type="entry name" value="NA_SOLUT_SYMP_3"/>
    <property type="match status" value="1"/>
</dbReference>
<dbReference type="Gene3D" id="1.20.1730.10">
    <property type="entry name" value="Sodium/glucose cotransporter"/>
    <property type="match status" value="1"/>
</dbReference>
<feature type="transmembrane region" description="Helical" evidence="8">
    <location>
        <begin position="116"/>
        <end position="138"/>
    </location>
</feature>
<comment type="similarity">
    <text evidence="2 7">Belongs to the sodium:solute symporter (SSF) (TC 2.A.21) family.</text>
</comment>
<organism evidence="9 10">
    <name type="scientific">Peribacillus simplex</name>
    <dbReference type="NCBI Taxonomy" id="1478"/>
    <lineage>
        <taxon>Bacteria</taxon>
        <taxon>Bacillati</taxon>
        <taxon>Bacillota</taxon>
        <taxon>Bacilli</taxon>
        <taxon>Bacillales</taxon>
        <taxon>Bacillaceae</taxon>
        <taxon>Peribacillus</taxon>
    </lineage>
</organism>
<keyword evidence="6 8" id="KW-0472">Membrane</keyword>
<evidence type="ECO:0000256" key="8">
    <source>
        <dbReference type="SAM" id="Phobius"/>
    </source>
</evidence>
<keyword evidence="4 8" id="KW-0812">Transmembrane</keyword>
<feature type="transmembrane region" description="Helical" evidence="8">
    <location>
        <begin position="271"/>
        <end position="294"/>
    </location>
</feature>
<reference evidence="9 10" key="1">
    <citation type="submission" date="2015-11" db="EMBL/GenBank/DDBJ databases">
        <title>Genome Sequence of Bacillus simplex strain VanAntwerpen2.</title>
        <authorList>
            <person name="Couger M.B."/>
        </authorList>
    </citation>
    <scope>NUCLEOTIDE SEQUENCE [LARGE SCALE GENOMIC DNA]</scope>
    <source>
        <strain evidence="9 10">VanAntwerpen02</strain>
    </source>
</reference>
<evidence type="ECO:0000256" key="5">
    <source>
        <dbReference type="ARBA" id="ARBA00022989"/>
    </source>
</evidence>
<feature type="transmembrane region" description="Helical" evidence="8">
    <location>
        <begin position="362"/>
        <end position="382"/>
    </location>
</feature>
<dbReference type="InterPro" id="IPR050277">
    <property type="entry name" value="Sodium:Solute_Symporter"/>
</dbReference>
<dbReference type="PANTHER" id="PTHR48086:SF8">
    <property type="entry name" value="MONOCARBOXYLIC ACID PERMEASE"/>
    <property type="match status" value="1"/>
</dbReference>
<dbReference type="InterPro" id="IPR001734">
    <property type="entry name" value="Na/solute_symporter"/>
</dbReference>
<evidence type="ECO:0000256" key="7">
    <source>
        <dbReference type="RuleBase" id="RU362091"/>
    </source>
</evidence>
<keyword evidence="5 8" id="KW-1133">Transmembrane helix</keyword>
<evidence type="ECO:0000256" key="1">
    <source>
        <dbReference type="ARBA" id="ARBA00004141"/>
    </source>
</evidence>
<feature type="transmembrane region" description="Helical" evidence="8">
    <location>
        <begin position="73"/>
        <end position="95"/>
    </location>
</feature>
<name>A0A120GP53_9BACI</name>
<evidence type="ECO:0000256" key="2">
    <source>
        <dbReference type="ARBA" id="ARBA00006434"/>
    </source>
</evidence>
<comment type="subcellular location">
    <subcellularLocation>
        <location evidence="1">Membrane</location>
        <topology evidence="1">Multi-pass membrane protein</topology>
    </subcellularLocation>
</comment>
<feature type="transmembrane region" description="Helical" evidence="8">
    <location>
        <begin position="188"/>
        <end position="207"/>
    </location>
</feature>
<dbReference type="GO" id="GO:0005886">
    <property type="term" value="C:plasma membrane"/>
    <property type="evidence" value="ECO:0007669"/>
    <property type="project" value="TreeGrafter"/>
</dbReference>
<dbReference type="PANTHER" id="PTHR48086">
    <property type="entry name" value="SODIUM/PROLINE SYMPORTER-RELATED"/>
    <property type="match status" value="1"/>
</dbReference>
<comment type="caution">
    <text evidence="9">The sequence shown here is derived from an EMBL/GenBank/DDBJ whole genome shotgun (WGS) entry which is preliminary data.</text>
</comment>
<dbReference type="EMBL" id="LNNH01000028">
    <property type="protein sequence ID" value="KWW17329.1"/>
    <property type="molecule type" value="Genomic_DNA"/>
</dbReference>
<accession>A0A120GP53</accession>
<gene>
    <name evidence="9" type="ORF">AS888_22260</name>
</gene>
<dbReference type="GO" id="GO:0022857">
    <property type="term" value="F:transmembrane transporter activity"/>
    <property type="evidence" value="ECO:0007669"/>
    <property type="project" value="InterPro"/>
</dbReference>
<evidence type="ECO:0000256" key="6">
    <source>
        <dbReference type="ARBA" id="ARBA00023136"/>
    </source>
</evidence>
<dbReference type="RefSeq" id="WP_061142876.1">
    <property type="nucleotide sequence ID" value="NZ_LNNH01000028.1"/>
</dbReference>
<keyword evidence="3" id="KW-0813">Transport</keyword>
<feature type="transmembrane region" description="Helical" evidence="8">
    <location>
        <begin position="388"/>
        <end position="408"/>
    </location>
</feature>
<feature type="transmembrane region" description="Helical" evidence="8">
    <location>
        <begin position="457"/>
        <end position="477"/>
    </location>
</feature>
<feature type="transmembrane region" description="Helical" evidence="8">
    <location>
        <begin position="233"/>
        <end position="250"/>
    </location>
</feature>
<feature type="transmembrane region" description="Helical" evidence="8">
    <location>
        <begin position="314"/>
        <end position="341"/>
    </location>
</feature>
<protein>
    <submittedName>
        <fullName evidence="9">Sodium:solute symporter</fullName>
    </submittedName>
</protein>
<proteinExistence type="inferred from homology"/>
<feature type="transmembrane region" description="Helical" evidence="8">
    <location>
        <begin position="158"/>
        <end position="176"/>
    </location>
</feature>